<sequence length="472" mass="52508">GDGRCHAQAVRGGSRDGRRRAGARRSDGRARRRGRAAARHPRLRPPRAGEGPRHGHGVPRAPARLLLPRHLALRRADDRRPADARRLRRDGGLRRARRADDPHPQPREPLAARRDRRPGAAGQALRPRRGGARRQHEARRGRRPAARLVLRGPRRHPHELRRRRDALGHVDHLRGDLQLRLGGEQRDPGHGRAARLLVRGPRRRHGPRHPAAALRRRPLLPRGRGLAGRRALRDRGPRQRGLLPLPPRARAARGRRPGLLRRHAPGARRPRPAELRRQHGQSRRGLPRRVGDDRGAQPAHGHGPGRGAEQGRGDLRPHGGRLDLRPPRVVRLHDGRRGPARPALGAAAAARGPGRPAARLRVDVPGRPGEPGQRRGGARHGRRLPAGGRRRRAVRPRRDPARADLRLRPHAPQRVGVLRGLLQPRRPDVLPQPAGRPARRGRGPDPGDPARGHARADVRDLGALRGQERRRV</sequence>
<evidence type="ECO:0000256" key="1">
    <source>
        <dbReference type="SAM" id="MobiDB-lite"/>
    </source>
</evidence>
<dbReference type="EMBL" id="CADCVO010000055">
    <property type="protein sequence ID" value="CAA9469643.1"/>
    <property type="molecule type" value="Genomic_DNA"/>
</dbReference>
<feature type="compositionally biased region" description="Basic residues" evidence="1">
    <location>
        <begin position="152"/>
        <end position="164"/>
    </location>
</feature>
<feature type="compositionally biased region" description="Basic residues" evidence="1">
    <location>
        <begin position="126"/>
        <end position="145"/>
    </location>
</feature>
<feature type="compositionally biased region" description="Basic residues" evidence="1">
    <location>
        <begin position="200"/>
        <end position="219"/>
    </location>
</feature>
<feature type="compositionally biased region" description="Basic and acidic residues" evidence="1">
    <location>
        <begin position="309"/>
        <end position="337"/>
    </location>
</feature>
<feature type="compositionally biased region" description="Basic and acidic residues" evidence="1">
    <location>
        <begin position="442"/>
        <end position="472"/>
    </location>
</feature>
<gene>
    <name evidence="2" type="ORF">AVDCRST_MAG13-374</name>
</gene>
<feature type="region of interest" description="Disordered" evidence="1">
    <location>
        <begin position="181"/>
        <end position="472"/>
    </location>
</feature>
<feature type="non-terminal residue" evidence="2">
    <location>
        <position position="472"/>
    </location>
</feature>
<feature type="compositionally biased region" description="Basic and acidic residues" evidence="1">
    <location>
        <begin position="396"/>
        <end position="407"/>
    </location>
</feature>
<dbReference type="AlphaFoldDB" id="A0A6J4RBT5"/>
<feature type="compositionally biased region" description="Low complexity" evidence="1">
    <location>
        <begin position="59"/>
        <end position="70"/>
    </location>
</feature>
<feature type="compositionally biased region" description="Basic residues" evidence="1">
    <location>
        <begin position="30"/>
        <end position="45"/>
    </location>
</feature>
<evidence type="ECO:0000313" key="2">
    <source>
        <dbReference type="EMBL" id="CAA9469643.1"/>
    </source>
</evidence>
<feature type="compositionally biased region" description="Basic residues" evidence="1">
    <location>
        <begin position="250"/>
        <end position="270"/>
    </location>
</feature>
<protein>
    <submittedName>
        <fullName evidence="2">Uncharacterized protein</fullName>
    </submittedName>
</protein>
<feature type="compositionally biased region" description="Basic and acidic residues" evidence="1">
    <location>
        <begin position="74"/>
        <end position="113"/>
    </location>
</feature>
<organism evidence="2">
    <name type="scientific">uncultured Solirubrobacteraceae bacterium</name>
    <dbReference type="NCBI Taxonomy" id="1162706"/>
    <lineage>
        <taxon>Bacteria</taxon>
        <taxon>Bacillati</taxon>
        <taxon>Actinomycetota</taxon>
        <taxon>Thermoleophilia</taxon>
        <taxon>Solirubrobacterales</taxon>
        <taxon>Solirubrobacteraceae</taxon>
        <taxon>environmental samples</taxon>
    </lineage>
</organism>
<feature type="non-terminal residue" evidence="2">
    <location>
        <position position="1"/>
    </location>
</feature>
<feature type="compositionally biased region" description="Low complexity" evidence="1">
    <location>
        <begin position="340"/>
        <end position="371"/>
    </location>
</feature>
<proteinExistence type="predicted"/>
<feature type="compositionally biased region" description="Basic residues" evidence="1">
    <location>
        <begin position="278"/>
        <end position="287"/>
    </location>
</feature>
<reference evidence="2" key="1">
    <citation type="submission" date="2020-02" db="EMBL/GenBank/DDBJ databases">
        <authorList>
            <person name="Meier V. D."/>
        </authorList>
    </citation>
    <scope>NUCLEOTIDE SEQUENCE</scope>
    <source>
        <strain evidence="2">AVDCRST_MAG13</strain>
    </source>
</reference>
<name>A0A6J4RBT5_9ACTN</name>
<feature type="compositionally biased region" description="Basic residues" evidence="1">
    <location>
        <begin position="376"/>
        <end position="395"/>
    </location>
</feature>
<feature type="region of interest" description="Disordered" evidence="1">
    <location>
        <begin position="1"/>
        <end position="167"/>
    </location>
</feature>
<accession>A0A6J4RBT5</accession>
<feature type="compositionally biased region" description="Basic and acidic residues" evidence="1">
    <location>
        <begin position="181"/>
        <end position="190"/>
    </location>
</feature>